<dbReference type="Gene3D" id="3.30.200.20">
    <property type="entry name" value="Phosphorylase Kinase, domain 1"/>
    <property type="match status" value="1"/>
</dbReference>
<sequence>METSKHRLRRAARLSGPSFGLRRSKTDCTNDQAQPRSDYQAEGGAAPGLPHLQPTTLTPVWSSGENPHRSLSPNSANNPNEWVEFNEEFRDGLNIKNRVAGLTSTTKTEYGYSTNRSKQRPLKLQPRRHTAENITSSPIPQHAPHRNTGDMESVDSKHISSEPHVDPSVLSPTRTSSATGSDFALNEQSPFCRPWYSGSVLDQILSDMGTESVRSILMDIGVTDLWLPLSKQLLRRSLEDSHHISEFLKLQDDYLEVLLTRWTQASLPDQMLDILFNHCEFEDDEDVFEVNRHLGDGMVGVVEEVTIRSCEPPIVCARKKIARPKPLKLHQSIMTAFIREVRVMRQVDHRHCVRFLGSYTDSESVNILSTPVADMDMAAFLDKPIGDREWNILYKGIDCLCNGLLYLHRKKIRHEDLKPQNVLIHGNGILLTDFGFSLDFSDDSASTTTGRPSAWTERYSALEVLEFEPRNRASDIFSLGCVLVEMVSGLYGHSLSEVKDHWRRTSNGQSSFARNPKATSSWLASLSDHPVSDRLKPIVDFLPALLVTKRLDRPSAQAVVDRLRDLSRVLPEPPHLVNTCCGLHQI</sequence>
<dbReference type="InterPro" id="IPR011009">
    <property type="entry name" value="Kinase-like_dom_sf"/>
</dbReference>
<feature type="domain" description="Protein kinase" evidence="2">
    <location>
        <begin position="288"/>
        <end position="570"/>
    </location>
</feature>
<accession>A0ABY0GHH4</accession>
<reference evidence="4" key="1">
    <citation type="journal article" date="2019" name="bioRxiv">
        <title>Genomics, evolutionary history and diagnostics of the Alternaria alternata species group including apple and Asian pear pathotypes.</title>
        <authorList>
            <person name="Armitage A.D."/>
            <person name="Cockerton H.M."/>
            <person name="Sreenivasaprasad S."/>
            <person name="Woodhall J.W."/>
            <person name="Lane C.R."/>
            <person name="Harrison R.J."/>
            <person name="Clarkson J.P."/>
        </authorList>
    </citation>
    <scope>NUCLEOTIDE SEQUENCE [LARGE SCALE GENOMIC DNA]</scope>
    <source>
        <strain evidence="4">FERA 635</strain>
    </source>
</reference>
<feature type="compositionally biased region" description="Polar residues" evidence="1">
    <location>
        <begin position="53"/>
        <end position="79"/>
    </location>
</feature>
<dbReference type="PROSITE" id="PS00108">
    <property type="entry name" value="PROTEIN_KINASE_ST"/>
    <property type="match status" value="1"/>
</dbReference>
<dbReference type="SUPFAM" id="SSF56112">
    <property type="entry name" value="Protein kinase-like (PK-like)"/>
    <property type="match status" value="1"/>
</dbReference>
<protein>
    <recommendedName>
        <fullName evidence="2">Protein kinase domain-containing protein</fullName>
    </recommendedName>
</protein>
<dbReference type="Gene3D" id="1.10.510.10">
    <property type="entry name" value="Transferase(Phosphotransferase) domain 1"/>
    <property type="match status" value="1"/>
</dbReference>
<feature type="compositionally biased region" description="Basic and acidic residues" evidence="1">
    <location>
        <begin position="154"/>
        <end position="165"/>
    </location>
</feature>
<dbReference type="InterPro" id="IPR000719">
    <property type="entry name" value="Prot_kinase_dom"/>
</dbReference>
<feature type="region of interest" description="Disordered" evidence="1">
    <location>
        <begin position="1"/>
        <end position="79"/>
    </location>
</feature>
<dbReference type="Proteomes" id="UP000293195">
    <property type="component" value="Unassembled WGS sequence"/>
</dbReference>
<evidence type="ECO:0000259" key="2">
    <source>
        <dbReference type="PROSITE" id="PS50011"/>
    </source>
</evidence>
<dbReference type="InterPro" id="IPR008271">
    <property type="entry name" value="Ser/Thr_kinase_AS"/>
</dbReference>
<dbReference type="CDD" id="cd00180">
    <property type="entry name" value="PKc"/>
    <property type="match status" value="1"/>
</dbReference>
<feature type="region of interest" description="Disordered" evidence="1">
    <location>
        <begin position="106"/>
        <end position="182"/>
    </location>
</feature>
<evidence type="ECO:0000256" key="1">
    <source>
        <dbReference type="SAM" id="MobiDB-lite"/>
    </source>
</evidence>
<feature type="compositionally biased region" description="Polar residues" evidence="1">
    <location>
        <begin position="106"/>
        <end position="116"/>
    </location>
</feature>
<feature type="compositionally biased region" description="Basic residues" evidence="1">
    <location>
        <begin position="1"/>
        <end position="12"/>
    </location>
</feature>
<dbReference type="PANTHER" id="PTHR24359">
    <property type="entry name" value="SERINE/THREONINE-PROTEIN KINASE SBK1"/>
    <property type="match status" value="1"/>
</dbReference>
<feature type="compositionally biased region" description="Polar residues" evidence="1">
    <location>
        <begin position="27"/>
        <end position="37"/>
    </location>
</feature>
<keyword evidence="4" id="KW-1185">Reference proteome</keyword>
<dbReference type="SMART" id="SM00220">
    <property type="entry name" value="S_TKc"/>
    <property type="match status" value="1"/>
</dbReference>
<dbReference type="Pfam" id="PF00069">
    <property type="entry name" value="Pkinase"/>
    <property type="match status" value="1"/>
</dbReference>
<feature type="compositionally biased region" description="Polar residues" evidence="1">
    <location>
        <begin position="170"/>
        <end position="180"/>
    </location>
</feature>
<dbReference type="PROSITE" id="PS50011">
    <property type="entry name" value="PROTEIN_KINASE_DOM"/>
    <property type="match status" value="1"/>
</dbReference>
<proteinExistence type="predicted"/>
<gene>
    <name evidence="3" type="ORF">AA0119_g3302</name>
</gene>
<organism evidence="3 4">
    <name type="scientific">Alternaria tenuissima</name>
    <dbReference type="NCBI Taxonomy" id="119927"/>
    <lineage>
        <taxon>Eukaryota</taxon>
        <taxon>Fungi</taxon>
        <taxon>Dikarya</taxon>
        <taxon>Ascomycota</taxon>
        <taxon>Pezizomycotina</taxon>
        <taxon>Dothideomycetes</taxon>
        <taxon>Pleosporomycetidae</taxon>
        <taxon>Pleosporales</taxon>
        <taxon>Pleosporineae</taxon>
        <taxon>Pleosporaceae</taxon>
        <taxon>Alternaria</taxon>
        <taxon>Alternaria sect. Alternaria</taxon>
        <taxon>Alternaria alternata complex</taxon>
    </lineage>
</organism>
<evidence type="ECO:0000313" key="4">
    <source>
        <dbReference type="Proteomes" id="UP000293195"/>
    </source>
</evidence>
<comment type="caution">
    <text evidence="3">The sequence shown here is derived from an EMBL/GenBank/DDBJ whole genome shotgun (WGS) entry which is preliminary data.</text>
</comment>
<evidence type="ECO:0000313" key="3">
    <source>
        <dbReference type="EMBL" id="RYO05430.1"/>
    </source>
</evidence>
<feature type="compositionally biased region" description="Basic residues" evidence="1">
    <location>
        <begin position="117"/>
        <end position="128"/>
    </location>
</feature>
<dbReference type="EMBL" id="PDXF01000008">
    <property type="protein sequence ID" value="RYO05430.1"/>
    <property type="molecule type" value="Genomic_DNA"/>
</dbReference>
<name>A0ABY0GHH4_9PLEO</name>
<dbReference type="PANTHER" id="PTHR24359:SF1">
    <property type="entry name" value="INHIBITOR OF NUCLEAR FACTOR KAPPA-B KINASE EPSILON SUBUNIT HOMOLOG 1-RELATED"/>
    <property type="match status" value="1"/>
</dbReference>